<evidence type="ECO:0000313" key="1">
    <source>
        <dbReference type="Proteomes" id="UP000887578"/>
    </source>
</evidence>
<sequence length="132" mass="14926">MLDSEYSALFNFTIDKNGSVVILTDITAFGSFEYQPLLFNQTFTNLINKGQIKNMNELGVYASNCVINDFDCSEIVKKLCKNGDILGYKCIFCDASETLTFPRMAINSLLVRPEVKVLCERLKLHDPRIKGK</sequence>
<reference evidence="2" key="1">
    <citation type="submission" date="2022-11" db="UniProtKB">
        <authorList>
            <consortium name="WormBaseParasite"/>
        </authorList>
    </citation>
    <scope>IDENTIFICATION</scope>
</reference>
<organism evidence="1 2">
    <name type="scientific">Panagrolaimus davidi</name>
    <dbReference type="NCBI Taxonomy" id="227884"/>
    <lineage>
        <taxon>Eukaryota</taxon>
        <taxon>Metazoa</taxon>
        <taxon>Ecdysozoa</taxon>
        <taxon>Nematoda</taxon>
        <taxon>Chromadorea</taxon>
        <taxon>Rhabditida</taxon>
        <taxon>Tylenchina</taxon>
        <taxon>Panagrolaimomorpha</taxon>
        <taxon>Panagrolaimoidea</taxon>
        <taxon>Panagrolaimidae</taxon>
        <taxon>Panagrolaimus</taxon>
    </lineage>
</organism>
<dbReference type="AlphaFoldDB" id="A0A914PYY2"/>
<evidence type="ECO:0000313" key="2">
    <source>
        <dbReference type="WBParaSite" id="PDA_v2.g24075.t1"/>
    </source>
</evidence>
<protein>
    <submittedName>
        <fullName evidence="2">Uncharacterized protein</fullName>
    </submittedName>
</protein>
<dbReference type="Proteomes" id="UP000887578">
    <property type="component" value="Unplaced"/>
</dbReference>
<dbReference type="WBParaSite" id="PDA_v2.g24075.t1">
    <property type="protein sequence ID" value="PDA_v2.g24075.t1"/>
    <property type="gene ID" value="PDA_v2.g24075"/>
</dbReference>
<proteinExistence type="predicted"/>
<accession>A0A914PYY2</accession>
<name>A0A914PYY2_9BILA</name>
<keyword evidence="1" id="KW-1185">Reference proteome</keyword>